<dbReference type="GO" id="GO:0030246">
    <property type="term" value="F:carbohydrate binding"/>
    <property type="evidence" value="ECO:0007669"/>
    <property type="project" value="InterPro"/>
</dbReference>
<dbReference type="EMBL" id="JABELV010000170">
    <property type="protein sequence ID" value="KAG7528715.1"/>
    <property type="molecule type" value="Genomic_DNA"/>
</dbReference>
<name>A0A8K0JFW0_9TREE</name>
<accession>A0A8K0JFW0</accession>
<reference evidence="2" key="1">
    <citation type="submission" date="2020-04" db="EMBL/GenBank/DDBJ databases">
        <title>Analysis of mating type loci in Filobasidium floriforme.</title>
        <authorList>
            <person name="Nowrousian M."/>
        </authorList>
    </citation>
    <scope>NUCLEOTIDE SEQUENCE</scope>
    <source>
        <strain evidence="2">CBS 6242</strain>
    </source>
</reference>
<dbReference type="InterPro" id="IPR037221">
    <property type="entry name" value="H-type_lectin_dom_sf"/>
</dbReference>
<dbReference type="AlphaFoldDB" id="A0A8K0JFW0"/>
<organism evidence="2 3">
    <name type="scientific">Filobasidium floriforme</name>
    <dbReference type="NCBI Taxonomy" id="5210"/>
    <lineage>
        <taxon>Eukaryota</taxon>
        <taxon>Fungi</taxon>
        <taxon>Dikarya</taxon>
        <taxon>Basidiomycota</taxon>
        <taxon>Agaricomycotina</taxon>
        <taxon>Tremellomycetes</taxon>
        <taxon>Filobasidiales</taxon>
        <taxon>Filobasidiaceae</taxon>
        <taxon>Filobasidium</taxon>
    </lineage>
</organism>
<dbReference type="Gene3D" id="2.60.40.2080">
    <property type="match status" value="2"/>
</dbReference>
<proteinExistence type="predicted"/>
<gene>
    <name evidence="2" type="ORF">FFLO_05976</name>
</gene>
<evidence type="ECO:0000313" key="2">
    <source>
        <dbReference type="EMBL" id="KAG7528715.1"/>
    </source>
</evidence>
<dbReference type="Pfam" id="PF09458">
    <property type="entry name" value="H_lectin"/>
    <property type="match status" value="1"/>
</dbReference>
<feature type="domain" description="H-type lectin" evidence="1">
    <location>
        <begin position="122"/>
        <end position="193"/>
    </location>
</feature>
<dbReference type="SUPFAM" id="SSF141086">
    <property type="entry name" value="Agglutinin HPA-like"/>
    <property type="match status" value="1"/>
</dbReference>
<evidence type="ECO:0000313" key="3">
    <source>
        <dbReference type="Proteomes" id="UP000812966"/>
    </source>
</evidence>
<dbReference type="GO" id="GO:0007155">
    <property type="term" value="P:cell adhesion"/>
    <property type="evidence" value="ECO:0007669"/>
    <property type="project" value="InterPro"/>
</dbReference>
<protein>
    <recommendedName>
        <fullName evidence="1">H-type lectin domain-containing protein</fullName>
    </recommendedName>
</protein>
<sequence length="287" mass="32004">MTDAFLATLKANESTRIQTAISNAAANYGGRCQAVAYHSDRGFYVDLKWKDQNWAAGLNELHIERNQDIAVEGWYGGDGRIGMNNNNANGNFFMGSTWLAIPKEDPRLQCGTTHISYANMYTKRIQFDKPFVEQPKVAVFFRSLKLKQGQTGDMPGGAWRASIRCRNVDRGGFDISLSTNRQDTEADIDWIAHLTADPTIKSGDFHCVLTNCTSPFEYPCDFSDGPMPKSPDIVIRGWSEISVKSGDDLKCKHDQKDVSEKGFNWVMEDFVGNSTETLGGNWVAMMA</sequence>
<dbReference type="InterPro" id="IPR019019">
    <property type="entry name" value="H-type_lectin_domain"/>
</dbReference>
<evidence type="ECO:0000259" key="1">
    <source>
        <dbReference type="Pfam" id="PF09458"/>
    </source>
</evidence>
<comment type="caution">
    <text evidence="2">The sequence shown here is derived from an EMBL/GenBank/DDBJ whole genome shotgun (WGS) entry which is preliminary data.</text>
</comment>
<keyword evidence="3" id="KW-1185">Reference proteome</keyword>
<dbReference type="Proteomes" id="UP000812966">
    <property type="component" value="Unassembled WGS sequence"/>
</dbReference>